<proteinExistence type="predicted"/>
<dbReference type="InterPro" id="IPR032831">
    <property type="entry name" value="LptM_cons"/>
</dbReference>
<comment type="subcellular location">
    <subcellularLocation>
        <location evidence="1">Cell outer membrane</location>
        <topology evidence="1">Lipid-anchor</topology>
    </subcellularLocation>
</comment>
<reference evidence="8 9" key="1">
    <citation type="submission" date="2017-02" db="EMBL/GenBank/DDBJ databases">
        <title>Whole genome sequencing of Rhodanobacter lindaniclasticus DSM 17932.</title>
        <authorList>
            <person name="Kumar S."/>
            <person name="Patil P."/>
            <person name="Patil P.B."/>
        </authorList>
    </citation>
    <scope>NUCLEOTIDE SEQUENCE [LARGE SCALE GENOMIC DNA]</scope>
    <source>
        <strain evidence="8 9">DSM 17932</strain>
    </source>
</reference>
<keyword evidence="5" id="KW-0998">Cell outer membrane</keyword>
<protein>
    <submittedName>
        <fullName evidence="8">Sugar transporter</fullName>
    </submittedName>
</protein>
<evidence type="ECO:0000313" key="9">
    <source>
        <dbReference type="Proteomes" id="UP000306317"/>
    </source>
</evidence>
<sequence length="61" mass="5933">MRRSLLLLPLTLVVALLAGCGNKGPLVLPPARTAPPPPTPAVSAPAPATPASVAPSASSEA</sequence>
<feature type="compositionally biased region" description="Low complexity" evidence="7">
    <location>
        <begin position="41"/>
        <end position="61"/>
    </location>
</feature>
<evidence type="ECO:0000256" key="6">
    <source>
        <dbReference type="ARBA" id="ARBA00023288"/>
    </source>
</evidence>
<dbReference type="Proteomes" id="UP000306317">
    <property type="component" value="Unassembled WGS sequence"/>
</dbReference>
<keyword evidence="3" id="KW-0472">Membrane</keyword>
<evidence type="ECO:0000256" key="7">
    <source>
        <dbReference type="SAM" id="MobiDB-lite"/>
    </source>
</evidence>
<evidence type="ECO:0000256" key="5">
    <source>
        <dbReference type="ARBA" id="ARBA00023237"/>
    </source>
</evidence>
<keyword evidence="6" id="KW-0449">Lipoprotein</keyword>
<dbReference type="Pfam" id="PF13627">
    <property type="entry name" value="LptM_cons"/>
    <property type="match status" value="1"/>
</dbReference>
<evidence type="ECO:0000256" key="4">
    <source>
        <dbReference type="ARBA" id="ARBA00023139"/>
    </source>
</evidence>
<accession>A0A4S3K9X2</accession>
<keyword evidence="9" id="KW-1185">Reference proteome</keyword>
<dbReference type="EMBL" id="MWIO01000066">
    <property type="protein sequence ID" value="THD05107.1"/>
    <property type="molecule type" value="Genomic_DNA"/>
</dbReference>
<evidence type="ECO:0000256" key="2">
    <source>
        <dbReference type="ARBA" id="ARBA00022729"/>
    </source>
</evidence>
<evidence type="ECO:0000256" key="1">
    <source>
        <dbReference type="ARBA" id="ARBA00004459"/>
    </source>
</evidence>
<gene>
    <name evidence="8" type="ORF">B1991_16605</name>
</gene>
<name>A0A4S3K9X2_9GAMM</name>
<comment type="caution">
    <text evidence="8">The sequence shown here is derived from an EMBL/GenBank/DDBJ whole genome shotgun (WGS) entry which is preliminary data.</text>
</comment>
<feature type="region of interest" description="Disordered" evidence="7">
    <location>
        <begin position="29"/>
        <end position="61"/>
    </location>
</feature>
<dbReference type="AlphaFoldDB" id="A0A4S3K9X2"/>
<evidence type="ECO:0000256" key="3">
    <source>
        <dbReference type="ARBA" id="ARBA00023136"/>
    </source>
</evidence>
<keyword evidence="2" id="KW-0732">Signal</keyword>
<evidence type="ECO:0000313" key="8">
    <source>
        <dbReference type="EMBL" id="THD05107.1"/>
    </source>
</evidence>
<dbReference type="PROSITE" id="PS51257">
    <property type="entry name" value="PROKAR_LIPOPROTEIN"/>
    <property type="match status" value="1"/>
</dbReference>
<keyword evidence="8" id="KW-0813">Transport</keyword>
<keyword evidence="4" id="KW-0564">Palmitate</keyword>
<organism evidence="8 9">
    <name type="scientific">Rhodanobacter lindaniclasticus</name>
    <dbReference type="NCBI Taxonomy" id="75310"/>
    <lineage>
        <taxon>Bacteria</taxon>
        <taxon>Pseudomonadati</taxon>
        <taxon>Pseudomonadota</taxon>
        <taxon>Gammaproteobacteria</taxon>
        <taxon>Lysobacterales</taxon>
        <taxon>Rhodanobacteraceae</taxon>
        <taxon>Rhodanobacter</taxon>
    </lineage>
</organism>
<dbReference type="RefSeq" id="WP_136259809.1">
    <property type="nucleotide sequence ID" value="NZ_MWIO01000066.1"/>
</dbReference>
<dbReference type="GO" id="GO:0009279">
    <property type="term" value="C:cell outer membrane"/>
    <property type="evidence" value="ECO:0007669"/>
    <property type="project" value="UniProtKB-SubCell"/>
</dbReference>
<dbReference type="NCBIfam" id="NF047847">
    <property type="entry name" value="SS_mature_LptM"/>
    <property type="match status" value="1"/>
</dbReference>
<keyword evidence="8" id="KW-0762">Sugar transport</keyword>